<dbReference type="Pfam" id="PF04255">
    <property type="entry name" value="DUF433"/>
    <property type="match status" value="1"/>
</dbReference>
<protein>
    <submittedName>
        <fullName evidence="1">Uncharacterized conserved protein, DUF433 family</fullName>
    </submittedName>
</protein>
<proteinExistence type="predicted"/>
<dbReference type="EMBL" id="FOHS01000007">
    <property type="protein sequence ID" value="SEU05425.1"/>
    <property type="molecule type" value="Genomic_DNA"/>
</dbReference>
<accession>A0A1I0J6K2</accession>
<dbReference type="AlphaFoldDB" id="A0A1I0J6K2"/>
<evidence type="ECO:0000313" key="1">
    <source>
        <dbReference type="EMBL" id="SEU05425.1"/>
    </source>
</evidence>
<sequence length="74" mass="8166">MENLRSRITLNPRQCGGRPCIRGMRIRVTDVLNLLAAGLTVEQLLAEMPDLEPLDVQAALQYAAQRIDHPSLAA</sequence>
<dbReference type="SUPFAM" id="SSF46689">
    <property type="entry name" value="Homeodomain-like"/>
    <property type="match status" value="1"/>
</dbReference>
<dbReference type="InterPro" id="IPR007367">
    <property type="entry name" value="DUF433"/>
</dbReference>
<dbReference type="OrthoDB" id="1494556at2"/>
<dbReference type="PANTHER" id="PTHR34849">
    <property type="entry name" value="SSL5025 PROTEIN"/>
    <property type="match status" value="1"/>
</dbReference>
<dbReference type="STRING" id="82805.SAMN04487998_3662"/>
<dbReference type="InterPro" id="IPR036388">
    <property type="entry name" value="WH-like_DNA-bd_sf"/>
</dbReference>
<dbReference type="Gene3D" id="1.10.10.10">
    <property type="entry name" value="Winged helix-like DNA-binding domain superfamily/Winged helix DNA-binding domain"/>
    <property type="match status" value="1"/>
</dbReference>
<dbReference type="InterPro" id="IPR009057">
    <property type="entry name" value="Homeodomain-like_sf"/>
</dbReference>
<organism evidence="1 2">
    <name type="scientific">Hymenobacter actinosclerus</name>
    <dbReference type="NCBI Taxonomy" id="82805"/>
    <lineage>
        <taxon>Bacteria</taxon>
        <taxon>Pseudomonadati</taxon>
        <taxon>Bacteroidota</taxon>
        <taxon>Cytophagia</taxon>
        <taxon>Cytophagales</taxon>
        <taxon>Hymenobacteraceae</taxon>
        <taxon>Hymenobacter</taxon>
    </lineage>
</organism>
<gene>
    <name evidence="1" type="ORF">SAMN04487998_3662</name>
</gene>
<keyword evidence="2" id="KW-1185">Reference proteome</keyword>
<dbReference type="Proteomes" id="UP000198697">
    <property type="component" value="Unassembled WGS sequence"/>
</dbReference>
<dbReference type="PANTHER" id="PTHR34849:SF3">
    <property type="entry name" value="SSR2962 PROTEIN"/>
    <property type="match status" value="1"/>
</dbReference>
<name>A0A1I0J6K2_9BACT</name>
<evidence type="ECO:0000313" key="2">
    <source>
        <dbReference type="Proteomes" id="UP000198697"/>
    </source>
</evidence>
<dbReference type="RefSeq" id="WP_092774178.1">
    <property type="nucleotide sequence ID" value="NZ_FOHS01000007.1"/>
</dbReference>
<reference evidence="2" key="1">
    <citation type="submission" date="2016-10" db="EMBL/GenBank/DDBJ databases">
        <authorList>
            <person name="Varghese N."/>
            <person name="Submissions S."/>
        </authorList>
    </citation>
    <scope>NUCLEOTIDE SEQUENCE [LARGE SCALE GENOMIC DNA]</scope>
    <source>
        <strain evidence="2">DSM 15310</strain>
    </source>
</reference>